<comment type="caution">
    <text evidence="13">The sequence shown here is derived from an EMBL/GenBank/DDBJ whole genome shotgun (WGS) entry which is preliminary data.</text>
</comment>
<keyword evidence="12" id="KW-1003">Cell membrane</keyword>
<evidence type="ECO:0000256" key="9">
    <source>
        <dbReference type="ARBA" id="ARBA00031306"/>
    </source>
</evidence>
<comment type="cofactor">
    <cofactor evidence="1 12">
        <name>Mg(2+)</name>
        <dbReference type="ChEBI" id="CHEBI:18420"/>
    </cofactor>
</comment>
<keyword evidence="12" id="KW-0472">Membrane</keyword>
<evidence type="ECO:0000256" key="8">
    <source>
        <dbReference type="ARBA" id="ARBA00022842"/>
    </source>
</evidence>
<keyword evidence="5 11" id="KW-0808">Transferase</keyword>
<keyword evidence="14" id="KW-1185">Reference proteome</keyword>
<name>A0ABQ0BTX6_9FIRM</name>
<dbReference type="GO" id="GO:0016740">
    <property type="term" value="F:transferase activity"/>
    <property type="evidence" value="ECO:0007669"/>
    <property type="project" value="UniProtKB-KW"/>
</dbReference>
<proteinExistence type="inferred from homology"/>
<evidence type="ECO:0000313" key="14">
    <source>
        <dbReference type="Proteomes" id="UP001600941"/>
    </source>
</evidence>
<protein>
    <recommendedName>
        <fullName evidence="3 11">FAD:protein FMN transferase</fullName>
        <ecNumber evidence="2 11">2.7.1.180</ecNumber>
    </recommendedName>
    <alternativeName>
        <fullName evidence="9 11">Flavin transferase</fullName>
    </alternativeName>
</protein>
<keyword evidence="8 11" id="KW-0460">Magnesium</keyword>
<dbReference type="RefSeq" id="WP_227210661.1">
    <property type="nucleotide sequence ID" value="NZ_BAABZQ010000001.1"/>
</dbReference>
<organism evidence="13 14">
    <name type="scientific">Blautia parvula</name>
    <dbReference type="NCBI Taxonomy" id="2877527"/>
    <lineage>
        <taxon>Bacteria</taxon>
        <taxon>Bacillati</taxon>
        <taxon>Bacillota</taxon>
        <taxon>Clostridia</taxon>
        <taxon>Lachnospirales</taxon>
        <taxon>Lachnospiraceae</taxon>
        <taxon>Blautia</taxon>
    </lineage>
</organism>
<keyword evidence="7 11" id="KW-0274">FAD</keyword>
<keyword evidence="4 11" id="KW-0285">Flavoprotein</keyword>
<gene>
    <name evidence="13" type="ORF">K340107D12_28010</name>
</gene>
<comment type="function">
    <text evidence="12">Flavin transferase that catalyzes the transfer of the FMN moiety of FAD and its covalent binding to the hydroxyl group of a threonine residue in a target flavoprotein.</text>
</comment>
<dbReference type="Gene3D" id="3.10.520.10">
    <property type="entry name" value="ApbE-like domains"/>
    <property type="match status" value="1"/>
</dbReference>
<dbReference type="PROSITE" id="PS51257">
    <property type="entry name" value="PROKAR_LIPOPROTEIN"/>
    <property type="match status" value="1"/>
</dbReference>
<dbReference type="EMBL" id="BAABZQ010000001">
    <property type="protein sequence ID" value="GAA6499985.1"/>
    <property type="molecule type" value="Genomic_DNA"/>
</dbReference>
<dbReference type="PIRSF" id="PIRSF006268">
    <property type="entry name" value="ApbE"/>
    <property type="match status" value="1"/>
</dbReference>
<keyword evidence="12" id="KW-0997">Cell inner membrane</keyword>
<dbReference type="PANTHER" id="PTHR30040:SF2">
    <property type="entry name" value="FAD:PROTEIN FMN TRANSFERASE"/>
    <property type="match status" value="1"/>
</dbReference>
<sequence>MNKKQIFIFICLTAVCLLVGGCGQKKRDMVSKKGFFFDTMISVSILCEEQEQGEHVLDEAFAKCAEYEDIFSRTKENSELYRLNHRTESEAVVSEDLYALLSCAKEYYEVTGGRFDISVAPLSDLWDFKNEDPKVPDEEEIKKTLEKVGYSRVHLEAGDKVKFDDPNTMLDLGALAKGYIADRLKEYLVSEGIESGYINLGGNVLTIGEKEDGSPWEIGIQKPFAERNEIVAYVDAAGSSVVSSGIYERYFEADGELYYHVLDPETGYPVETDLAQVTILSKSSLEGDALSTSCLILGYEKGRKLIENTAGVEAVFVRKDGKVEATDGVELKGDGKD</sequence>
<evidence type="ECO:0000256" key="4">
    <source>
        <dbReference type="ARBA" id="ARBA00022630"/>
    </source>
</evidence>
<evidence type="ECO:0000256" key="2">
    <source>
        <dbReference type="ARBA" id="ARBA00011955"/>
    </source>
</evidence>
<evidence type="ECO:0000256" key="3">
    <source>
        <dbReference type="ARBA" id="ARBA00016337"/>
    </source>
</evidence>
<evidence type="ECO:0000313" key="13">
    <source>
        <dbReference type="EMBL" id="GAA6499985.1"/>
    </source>
</evidence>
<evidence type="ECO:0000256" key="12">
    <source>
        <dbReference type="RuleBase" id="RU363002"/>
    </source>
</evidence>
<keyword evidence="12" id="KW-0449">Lipoprotein</keyword>
<evidence type="ECO:0000256" key="5">
    <source>
        <dbReference type="ARBA" id="ARBA00022679"/>
    </source>
</evidence>
<dbReference type="Pfam" id="PF02424">
    <property type="entry name" value="ApbE"/>
    <property type="match status" value="1"/>
</dbReference>
<dbReference type="EC" id="2.7.1.180" evidence="2 11"/>
<keyword evidence="6 11" id="KW-0479">Metal-binding</keyword>
<evidence type="ECO:0000256" key="6">
    <source>
        <dbReference type="ARBA" id="ARBA00022723"/>
    </source>
</evidence>
<dbReference type="InterPro" id="IPR024932">
    <property type="entry name" value="ApbE"/>
</dbReference>
<dbReference type="SUPFAM" id="SSF143631">
    <property type="entry name" value="ApbE-like"/>
    <property type="match status" value="1"/>
</dbReference>
<dbReference type="InterPro" id="IPR003374">
    <property type="entry name" value="ApbE-like_sf"/>
</dbReference>
<evidence type="ECO:0000256" key="11">
    <source>
        <dbReference type="PIRNR" id="PIRNR006268"/>
    </source>
</evidence>
<comment type="similarity">
    <text evidence="11 12">Belongs to the ApbE family.</text>
</comment>
<comment type="subcellular location">
    <subcellularLocation>
        <location evidence="12">Cell inner membrane</location>
        <topology evidence="12">Lipid-anchor</topology>
        <orientation evidence="12">Periplasmic side</orientation>
    </subcellularLocation>
</comment>
<evidence type="ECO:0000256" key="1">
    <source>
        <dbReference type="ARBA" id="ARBA00001946"/>
    </source>
</evidence>
<reference evidence="13 14" key="1">
    <citation type="submission" date="2024-04" db="EMBL/GenBank/DDBJ databases">
        <title>Defined microbial consortia suppress multidrug-resistant proinflammatory Enterobacteriaceae via ecological control.</title>
        <authorList>
            <person name="Furuichi M."/>
            <person name="Kawaguchi T."/>
            <person name="Pust M."/>
            <person name="Yasuma K."/>
            <person name="Plichta D."/>
            <person name="Hasegawa N."/>
            <person name="Ohya T."/>
            <person name="Bhattarai S."/>
            <person name="Sasajima S."/>
            <person name="Aoto Y."/>
            <person name="Tuganbaev T."/>
            <person name="Yaginuma M."/>
            <person name="Ueda M."/>
            <person name="Okahashi N."/>
            <person name="Amafuji K."/>
            <person name="Kiridooshi Y."/>
            <person name="Sugita K."/>
            <person name="Strazar M."/>
            <person name="Skelly A."/>
            <person name="Suda W."/>
            <person name="Hattori M."/>
            <person name="Nakamoto N."/>
            <person name="Caballero S."/>
            <person name="Norman J."/>
            <person name="Olle B."/>
            <person name="Tanoue T."/>
            <person name="Arita M."/>
            <person name="Bucci V."/>
            <person name="Atarashi K."/>
            <person name="Xavier R."/>
            <person name="Honda K."/>
        </authorList>
    </citation>
    <scope>NUCLEOTIDE SEQUENCE [LARGE SCALE GENOMIC DNA]</scope>
    <source>
        <strain evidence="14">k34-0107-D12</strain>
    </source>
</reference>
<evidence type="ECO:0000256" key="7">
    <source>
        <dbReference type="ARBA" id="ARBA00022827"/>
    </source>
</evidence>
<dbReference type="Proteomes" id="UP001600941">
    <property type="component" value="Unassembled WGS sequence"/>
</dbReference>
<dbReference type="PANTHER" id="PTHR30040">
    <property type="entry name" value="THIAMINE BIOSYNTHESIS LIPOPROTEIN APBE"/>
    <property type="match status" value="1"/>
</dbReference>
<accession>A0ABQ0BTX6</accession>
<evidence type="ECO:0000256" key="10">
    <source>
        <dbReference type="ARBA" id="ARBA00048540"/>
    </source>
</evidence>
<comment type="catalytic activity">
    <reaction evidence="10 11 12">
        <text>L-threonyl-[protein] + FAD = FMN-L-threonyl-[protein] + AMP + H(+)</text>
        <dbReference type="Rhea" id="RHEA:36847"/>
        <dbReference type="Rhea" id="RHEA-COMP:11060"/>
        <dbReference type="Rhea" id="RHEA-COMP:11061"/>
        <dbReference type="ChEBI" id="CHEBI:15378"/>
        <dbReference type="ChEBI" id="CHEBI:30013"/>
        <dbReference type="ChEBI" id="CHEBI:57692"/>
        <dbReference type="ChEBI" id="CHEBI:74257"/>
        <dbReference type="ChEBI" id="CHEBI:456215"/>
        <dbReference type="EC" id="2.7.1.180"/>
    </reaction>
</comment>